<dbReference type="Proteomes" id="UP001596087">
    <property type="component" value="Unassembled WGS sequence"/>
</dbReference>
<keyword evidence="1" id="KW-1133">Transmembrane helix</keyword>
<feature type="transmembrane region" description="Helical" evidence="1">
    <location>
        <begin position="154"/>
        <end position="178"/>
    </location>
</feature>
<feature type="transmembrane region" description="Helical" evidence="1">
    <location>
        <begin position="122"/>
        <end position="142"/>
    </location>
</feature>
<sequence length="515" mass="54613">MPTAASSTERRTQPHEPTWWDPVRDVGHLLRFRAGTTGRRRGVRIALVAGLLITLGAAVVPAFTPGAGGSGRAFDMLILLPTLFAGFLALAVVSAVVSGGGRELIGREQAVAYPISPTTDHLGALLLAPVNIAWLLQAWVLLGVTSYAVPRDQLVPAQVVVVLWLVVATALAQVIAWSGEAVRRRPSGQLAMRALAVLVGATAAALQLTHRLTSTLDLVPTKYVVTGALGGFSWGWALTTLLLLVILVSAIVAGSVPANRAARRLPHDEARVESGARTVRPLPRSDLAAFLRIDRASVWRAVPMRRGMFVLAVGPGLVAIAGDLPWTTMTVLPGLVASGGALLFGVNAWCLDGRGGLWRESLPVGPRTVFVARSLVLAEFLALASLITIVLASLRAGLPTTAELTALLATWLVVTVQVVSAAMRWSAQRPYSVDLRSARATPAPPLMMVAYSSRLAVSTTLTGLVFSGLAHVPAWQVSVLVALPFLLWSSVRLMRSETRWADPVQRARVVMTVTG</sequence>
<feature type="transmembrane region" description="Helical" evidence="1">
    <location>
        <begin position="332"/>
        <end position="350"/>
    </location>
</feature>
<feature type="transmembrane region" description="Helical" evidence="1">
    <location>
        <begin position="446"/>
        <end position="466"/>
    </location>
</feature>
<protein>
    <recommendedName>
        <fullName evidence="4">ABC-2 type transport system permease protein</fullName>
    </recommendedName>
</protein>
<feature type="transmembrane region" description="Helical" evidence="1">
    <location>
        <begin position="307"/>
        <end position="326"/>
    </location>
</feature>
<reference evidence="3" key="1">
    <citation type="journal article" date="2019" name="Int. J. Syst. Evol. Microbiol.">
        <title>The Global Catalogue of Microorganisms (GCM) 10K type strain sequencing project: providing services to taxonomists for standard genome sequencing and annotation.</title>
        <authorList>
            <consortium name="The Broad Institute Genomics Platform"/>
            <consortium name="The Broad Institute Genome Sequencing Center for Infectious Disease"/>
            <person name="Wu L."/>
            <person name="Ma J."/>
        </authorList>
    </citation>
    <scope>NUCLEOTIDE SEQUENCE [LARGE SCALE GENOMIC DNA]</scope>
    <source>
        <strain evidence="3">DFY41</strain>
    </source>
</reference>
<evidence type="ECO:0008006" key="4">
    <source>
        <dbReference type="Google" id="ProtNLM"/>
    </source>
</evidence>
<feature type="transmembrane region" description="Helical" evidence="1">
    <location>
        <begin position="190"/>
        <end position="213"/>
    </location>
</feature>
<gene>
    <name evidence="2" type="ORF">ACFPGP_06915</name>
</gene>
<feature type="transmembrane region" description="Helical" evidence="1">
    <location>
        <begin position="43"/>
        <end position="64"/>
    </location>
</feature>
<name>A0ABW0BGJ0_9ACTN</name>
<feature type="transmembrane region" description="Helical" evidence="1">
    <location>
        <begin position="472"/>
        <end position="491"/>
    </location>
</feature>
<evidence type="ECO:0000313" key="3">
    <source>
        <dbReference type="Proteomes" id="UP001596087"/>
    </source>
</evidence>
<evidence type="ECO:0000313" key="2">
    <source>
        <dbReference type="EMBL" id="MFC5176395.1"/>
    </source>
</evidence>
<organism evidence="2 3">
    <name type="scientific">Nocardioides taihuensis</name>
    <dbReference type="NCBI Taxonomy" id="1835606"/>
    <lineage>
        <taxon>Bacteria</taxon>
        <taxon>Bacillati</taxon>
        <taxon>Actinomycetota</taxon>
        <taxon>Actinomycetes</taxon>
        <taxon>Propionibacteriales</taxon>
        <taxon>Nocardioidaceae</taxon>
        <taxon>Nocardioides</taxon>
    </lineage>
</organism>
<dbReference type="RefSeq" id="WP_378588684.1">
    <property type="nucleotide sequence ID" value="NZ_JBHSKD010000007.1"/>
</dbReference>
<proteinExistence type="predicted"/>
<dbReference type="EMBL" id="JBHSKD010000007">
    <property type="protein sequence ID" value="MFC5176395.1"/>
    <property type="molecule type" value="Genomic_DNA"/>
</dbReference>
<evidence type="ECO:0000256" key="1">
    <source>
        <dbReference type="SAM" id="Phobius"/>
    </source>
</evidence>
<feature type="transmembrane region" description="Helical" evidence="1">
    <location>
        <begin position="370"/>
        <end position="392"/>
    </location>
</feature>
<feature type="transmembrane region" description="Helical" evidence="1">
    <location>
        <begin position="404"/>
        <end position="425"/>
    </location>
</feature>
<feature type="transmembrane region" description="Helical" evidence="1">
    <location>
        <begin position="233"/>
        <end position="256"/>
    </location>
</feature>
<accession>A0ABW0BGJ0</accession>
<comment type="caution">
    <text evidence="2">The sequence shown here is derived from an EMBL/GenBank/DDBJ whole genome shotgun (WGS) entry which is preliminary data.</text>
</comment>
<keyword evidence="1" id="KW-0472">Membrane</keyword>
<keyword evidence="3" id="KW-1185">Reference proteome</keyword>
<feature type="transmembrane region" description="Helical" evidence="1">
    <location>
        <begin position="76"/>
        <end position="101"/>
    </location>
</feature>
<keyword evidence="1" id="KW-0812">Transmembrane</keyword>